<dbReference type="PROSITE" id="PS50075">
    <property type="entry name" value="CARRIER"/>
    <property type="match status" value="1"/>
</dbReference>
<dbReference type="Pfam" id="PF00550">
    <property type="entry name" value="PP-binding"/>
    <property type="match status" value="1"/>
</dbReference>
<name>A0A101TNP2_9ACTN</name>
<feature type="domain" description="Carrier" evidence="1">
    <location>
        <begin position="1"/>
        <end position="76"/>
    </location>
</feature>
<gene>
    <name evidence="2" type="ORF">AQJ67_34600</name>
</gene>
<evidence type="ECO:0000313" key="3">
    <source>
        <dbReference type="Proteomes" id="UP000053429"/>
    </source>
</evidence>
<dbReference type="Proteomes" id="UP000053429">
    <property type="component" value="Unassembled WGS sequence"/>
</dbReference>
<organism evidence="2 3">
    <name type="scientific">Streptomyces caeruleatus</name>
    <dbReference type="NCBI Taxonomy" id="661399"/>
    <lineage>
        <taxon>Bacteria</taxon>
        <taxon>Bacillati</taxon>
        <taxon>Actinomycetota</taxon>
        <taxon>Actinomycetes</taxon>
        <taxon>Kitasatosporales</taxon>
        <taxon>Streptomycetaceae</taxon>
        <taxon>Streptomyces</taxon>
    </lineage>
</organism>
<evidence type="ECO:0000259" key="1">
    <source>
        <dbReference type="PROSITE" id="PS50075"/>
    </source>
</evidence>
<dbReference type="Gene3D" id="1.10.1200.10">
    <property type="entry name" value="ACP-like"/>
    <property type="match status" value="1"/>
</dbReference>
<dbReference type="SUPFAM" id="SSF47336">
    <property type="entry name" value="ACP-like"/>
    <property type="match status" value="1"/>
</dbReference>
<dbReference type="RefSeq" id="WP_062723306.1">
    <property type="nucleotide sequence ID" value="NZ_KQ948937.1"/>
</dbReference>
<dbReference type="STRING" id="661399.AQJ67_34600"/>
<proteinExistence type="predicted"/>
<sequence length="87" mass="9430">MNEADIREAFSEIWRTSLESESTSDDADFFDSGGTSIQAVHLAALVQERFEIEFDALEVVVARSAGAMIKIITDRLAEAAGLPGDPQ</sequence>
<accession>A0A101TNP2</accession>
<dbReference type="OrthoDB" id="424472at2"/>
<dbReference type="EMBL" id="LMWY01000046">
    <property type="protein sequence ID" value="KUN95690.1"/>
    <property type="molecule type" value="Genomic_DNA"/>
</dbReference>
<dbReference type="InterPro" id="IPR009081">
    <property type="entry name" value="PP-bd_ACP"/>
</dbReference>
<protein>
    <recommendedName>
        <fullName evidence="1">Carrier domain-containing protein</fullName>
    </recommendedName>
</protein>
<dbReference type="InterPro" id="IPR036736">
    <property type="entry name" value="ACP-like_sf"/>
</dbReference>
<dbReference type="AlphaFoldDB" id="A0A101TNP2"/>
<keyword evidence="3" id="KW-1185">Reference proteome</keyword>
<comment type="caution">
    <text evidence="2">The sequence shown here is derived from an EMBL/GenBank/DDBJ whole genome shotgun (WGS) entry which is preliminary data.</text>
</comment>
<evidence type="ECO:0000313" key="2">
    <source>
        <dbReference type="EMBL" id="KUN95690.1"/>
    </source>
</evidence>
<reference evidence="2 3" key="1">
    <citation type="submission" date="2015-10" db="EMBL/GenBank/DDBJ databases">
        <title>Draft genome sequence of Streptomyces caeruleatus NRRL B-24802, type strain for the species Streptomyces caeruleatus.</title>
        <authorList>
            <person name="Ruckert C."/>
            <person name="Winkler A."/>
            <person name="Kalinowski J."/>
            <person name="Kampfer P."/>
            <person name="Glaeser S."/>
        </authorList>
    </citation>
    <scope>NUCLEOTIDE SEQUENCE [LARGE SCALE GENOMIC DNA]</scope>
    <source>
        <strain evidence="2 3">NRRL B-24802</strain>
    </source>
</reference>